<dbReference type="Proteomes" id="UP000076722">
    <property type="component" value="Unassembled WGS sequence"/>
</dbReference>
<sequence length="345" mass="38427">MLRDFIHKVVRIVLVFGEAATPESGIPESRLNGETVETIGGLRMRFAAALRKLLRNGHTAGYSQYSRRARQAEEKDGGEKGDRSGFAENRNAYDEPRARRWAKDSKSDLFVFAQGGVGVGDSETSVVWPYCITYLNLFSCHHQGVVGRDCIQIVVALKPSRYSIAKSARESTMAERVPPLQNASSRLPVEIWTIIFRLVGYPLAEDIEHNLVSLGIIRTGEATETWSMLAIPLLYNALYFSDARDLTPFTPILRKYPLNDSLQGQRYGHAVRAIIIQDCVSASALKAICDTIGVVYTHPRYERIMDTFVPFLRINASSIRCLQLSTAPGLSFDDFAPYGFSAIVL</sequence>
<name>A0A164MKV8_9AGAM</name>
<gene>
    <name evidence="2" type="ORF">SISNIDRAFT_498711</name>
</gene>
<feature type="region of interest" description="Disordered" evidence="1">
    <location>
        <begin position="65"/>
        <end position="89"/>
    </location>
</feature>
<organism evidence="2 3">
    <name type="scientific">Sistotremastrum niveocremeum HHB9708</name>
    <dbReference type="NCBI Taxonomy" id="1314777"/>
    <lineage>
        <taxon>Eukaryota</taxon>
        <taxon>Fungi</taxon>
        <taxon>Dikarya</taxon>
        <taxon>Basidiomycota</taxon>
        <taxon>Agaricomycotina</taxon>
        <taxon>Agaricomycetes</taxon>
        <taxon>Sistotremastrales</taxon>
        <taxon>Sistotremastraceae</taxon>
        <taxon>Sertulicium</taxon>
        <taxon>Sertulicium niveocremeum</taxon>
    </lineage>
</organism>
<evidence type="ECO:0000313" key="3">
    <source>
        <dbReference type="Proteomes" id="UP000076722"/>
    </source>
</evidence>
<evidence type="ECO:0000313" key="2">
    <source>
        <dbReference type="EMBL" id="KZS86808.1"/>
    </source>
</evidence>
<dbReference type="EMBL" id="KV419467">
    <property type="protein sequence ID" value="KZS86808.1"/>
    <property type="molecule type" value="Genomic_DNA"/>
</dbReference>
<keyword evidence="3" id="KW-1185">Reference proteome</keyword>
<evidence type="ECO:0000256" key="1">
    <source>
        <dbReference type="SAM" id="MobiDB-lite"/>
    </source>
</evidence>
<dbReference type="AlphaFoldDB" id="A0A164MKV8"/>
<reference evidence="2 3" key="1">
    <citation type="journal article" date="2016" name="Mol. Biol. Evol.">
        <title>Comparative Genomics of Early-Diverging Mushroom-Forming Fungi Provides Insights into the Origins of Lignocellulose Decay Capabilities.</title>
        <authorList>
            <person name="Nagy L.G."/>
            <person name="Riley R."/>
            <person name="Tritt A."/>
            <person name="Adam C."/>
            <person name="Daum C."/>
            <person name="Floudas D."/>
            <person name="Sun H."/>
            <person name="Yadav J.S."/>
            <person name="Pangilinan J."/>
            <person name="Larsson K.H."/>
            <person name="Matsuura K."/>
            <person name="Barry K."/>
            <person name="Labutti K."/>
            <person name="Kuo R."/>
            <person name="Ohm R.A."/>
            <person name="Bhattacharya S.S."/>
            <person name="Shirouzu T."/>
            <person name="Yoshinaga Y."/>
            <person name="Martin F.M."/>
            <person name="Grigoriev I.V."/>
            <person name="Hibbett D.S."/>
        </authorList>
    </citation>
    <scope>NUCLEOTIDE SEQUENCE [LARGE SCALE GENOMIC DNA]</scope>
    <source>
        <strain evidence="2 3">HHB9708</strain>
    </source>
</reference>
<accession>A0A164MKV8</accession>
<protein>
    <submittedName>
        <fullName evidence="2">Uncharacterized protein</fullName>
    </submittedName>
</protein>
<feature type="compositionally biased region" description="Basic and acidic residues" evidence="1">
    <location>
        <begin position="70"/>
        <end position="89"/>
    </location>
</feature>
<proteinExistence type="predicted"/>